<protein>
    <submittedName>
        <fullName evidence="1">MFS general substrate transporter</fullName>
    </submittedName>
</protein>
<dbReference type="EMBL" id="MU268069">
    <property type="protein sequence ID" value="KAH7906101.1"/>
    <property type="molecule type" value="Genomic_DNA"/>
</dbReference>
<proteinExistence type="predicted"/>
<sequence length="447" mass="47713">MFEKSSPSRKVTDEKTQESDNDSHPNLSPDDQTLHERTVTSEKLGKYSVGEAPDGGFKAWSVVVAIALCTFSTFGYINAWGVFQTYYQENLLSNSTPSNIAWIGSLQYALCFMPGLVTGRLFDLGYFKLPYFVSSCILVACTFLIAECTEYWQFFLCQGIGVGLSCGIVFGPALGIVSHWFKKKRGLALGLTAIGSSLGGTIFPIAAQNLFPLIGFKWSVRVFGFILLLTLGISNLLIDRRLPPIKVTGGLFNWTALRNPAYAVYCLSGCLTFLGLYTVLTYIPVSAAAIGVNNDFAFYLIAIANGSSAFGRLTAGLLADKVGALNIMTPFTAVAGILTFAWPFAKSQGALVGIAIVYGFSCGAYVSLLAAPAIAMGDIGDVGRRVGMFMSFAAIGAVAGTPISGAINVATGGFEAMGFYAGGIVIISVLLLLLTRYLHLGHLWGKF</sequence>
<accession>A0ACB7ZYD0</accession>
<evidence type="ECO:0000313" key="1">
    <source>
        <dbReference type="EMBL" id="KAH7906101.1"/>
    </source>
</evidence>
<name>A0ACB7ZYD0_9AGAM</name>
<organism evidence="1 2">
    <name type="scientific">Hygrophoropsis aurantiaca</name>
    <dbReference type="NCBI Taxonomy" id="72124"/>
    <lineage>
        <taxon>Eukaryota</taxon>
        <taxon>Fungi</taxon>
        <taxon>Dikarya</taxon>
        <taxon>Basidiomycota</taxon>
        <taxon>Agaricomycotina</taxon>
        <taxon>Agaricomycetes</taxon>
        <taxon>Agaricomycetidae</taxon>
        <taxon>Boletales</taxon>
        <taxon>Coniophorineae</taxon>
        <taxon>Hygrophoropsidaceae</taxon>
        <taxon>Hygrophoropsis</taxon>
    </lineage>
</organism>
<reference evidence="1" key="1">
    <citation type="journal article" date="2021" name="New Phytol.">
        <title>Evolutionary innovations through gain and loss of genes in the ectomycorrhizal Boletales.</title>
        <authorList>
            <person name="Wu G."/>
            <person name="Miyauchi S."/>
            <person name="Morin E."/>
            <person name="Kuo A."/>
            <person name="Drula E."/>
            <person name="Varga T."/>
            <person name="Kohler A."/>
            <person name="Feng B."/>
            <person name="Cao Y."/>
            <person name="Lipzen A."/>
            <person name="Daum C."/>
            <person name="Hundley H."/>
            <person name="Pangilinan J."/>
            <person name="Johnson J."/>
            <person name="Barry K."/>
            <person name="LaButti K."/>
            <person name="Ng V."/>
            <person name="Ahrendt S."/>
            <person name="Min B."/>
            <person name="Choi I.G."/>
            <person name="Park H."/>
            <person name="Plett J.M."/>
            <person name="Magnuson J."/>
            <person name="Spatafora J.W."/>
            <person name="Nagy L.G."/>
            <person name="Henrissat B."/>
            <person name="Grigoriev I.V."/>
            <person name="Yang Z.L."/>
            <person name="Xu J."/>
            <person name="Martin F.M."/>
        </authorList>
    </citation>
    <scope>NUCLEOTIDE SEQUENCE</scope>
    <source>
        <strain evidence="1">ATCC 28755</strain>
    </source>
</reference>
<evidence type="ECO:0000313" key="2">
    <source>
        <dbReference type="Proteomes" id="UP000790377"/>
    </source>
</evidence>
<gene>
    <name evidence="1" type="ORF">BJ138DRAFT_1117877</name>
</gene>
<keyword evidence="2" id="KW-1185">Reference proteome</keyword>
<comment type="caution">
    <text evidence="1">The sequence shown here is derived from an EMBL/GenBank/DDBJ whole genome shotgun (WGS) entry which is preliminary data.</text>
</comment>
<dbReference type="Proteomes" id="UP000790377">
    <property type="component" value="Unassembled WGS sequence"/>
</dbReference>